<protein>
    <submittedName>
        <fullName evidence="4">Rhamnulose-1-phosphate aldolase/alcohol dehydrogenase</fullName>
    </submittedName>
</protein>
<gene>
    <name evidence="4" type="ORF">PYK22_00165</name>
</gene>
<comment type="similarity">
    <text evidence="1">Belongs to the short-chain dehydrogenases/reductases (SDR) family.</text>
</comment>
<dbReference type="NCBIfam" id="NF006189">
    <property type="entry name" value="PRK08324.1-3"/>
    <property type="match status" value="1"/>
</dbReference>
<dbReference type="FunFam" id="3.40.50.720:FF:000084">
    <property type="entry name" value="Short-chain dehydrogenase reductase"/>
    <property type="match status" value="1"/>
</dbReference>
<name>A0A0B6WSH9_9BACT</name>
<organism evidence="4 5">
    <name type="scientific">Pyrinomonas methylaliphatogenes</name>
    <dbReference type="NCBI Taxonomy" id="454194"/>
    <lineage>
        <taxon>Bacteria</taxon>
        <taxon>Pseudomonadati</taxon>
        <taxon>Acidobacteriota</taxon>
        <taxon>Blastocatellia</taxon>
        <taxon>Blastocatellales</taxon>
        <taxon>Pyrinomonadaceae</taxon>
        <taxon>Pyrinomonas</taxon>
    </lineage>
</organism>
<dbReference type="InterPro" id="IPR036291">
    <property type="entry name" value="NAD(P)-bd_dom_sf"/>
</dbReference>
<proteinExistence type="inferred from homology"/>
<dbReference type="AlphaFoldDB" id="A0A0B6WSH9"/>
<dbReference type="SUPFAM" id="SSF51735">
    <property type="entry name" value="NAD(P)-binding Rossmann-fold domains"/>
    <property type="match status" value="1"/>
</dbReference>
<dbReference type="Proteomes" id="UP000031518">
    <property type="component" value="Unassembled WGS sequence"/>
</dbReference>
<sequence length="756" mass="84199">MILQFLAPWLYLTLVQRKVEGGRNGWRMMEREFKHVKYLWRDEEVAGLSPLDRLVYRSNKLGEDITLTNTGGGNTSAKLIERDPLTGEEVEILWVKGSGGDLRTAKRDGFASLYLDKVRAMKALYLRHPERGPKTPVEDAMYPLYAHCVYNLNPRACSIDTPLHTFVPYKHVDHLHPNAVIAIAASVNQERLCRTIYGDDVIYVPWQRPGFDLGLKIEQLIKDHPRARGVLLGHHGMSSWSDDDKTCYETALEIVERAARYIAERDRGERTFGGLRYRPISDGERRRIQVEIIPWLRGQLSVERRFVATVQDDERALWFVNSVEGPRLAELGTSCPDHFLRTKIKPLFVDWDPESGDVERLKGLLGEGLERYRRDYAAYYNRCRRPDSPPMRDPNPTVILIPGLGMIAWGKNKSESRMTAEFYNCAIEVMRGAEAIDEYEALDEQEAFDIEYWSLEEAKLRRLPPEKELDRQVAVIIGAGSGIGRAAAHRLSKEGAHVVCVDLDEEAAQRTAQEIVAVRGEGLGVAGSGISGCGPAIGLRCDLTDRRTIARAFEDAILAFGGIDAVIVTAGIFVPPDRAGRVSDEDWARTFAINVTGAYIVADEARRVFERQSLKGGSIVLTTSANAVVAKKGSLAYDASKAAANHLVRELAVELAPLVRVNAVAPATVVRGSAMFPRDRVIASLAKYGIPFDESESTDVLREKLANFYAQRSLLNVPIEPEDQAEAIFLLVSARLGKTTGHIIPVDGGLQDGFLR</sequence>
<dbReference type="NCBIfam" id="TIGR02632">
    <property type="entry name" value="RhaD_aldol-ADH"/>
    <property type="match status" value="1"/>
</dbReference>
<dbReference type="PRINTS" id="PR00081">
    <property type="entry name" value="GDHRDH"/>
</dbReference>
<dbReference type="InterPro" id="IPR013454">
    <property type="entry name" value="Bifunc_RhaD/ADH"/>
</dbReference>
<dbReference type="Pfam" id="PF00106">
    <property type="entry name" value="adh_short"/>
    <property type="match status" value="1"/>
</dbReference>
<dbReference type="EMBL" id="CBXV010000001">
    <property type="protein sequence ID" value="CDM64173.1"/>
    <property type="molecule type" value="Genomic_DNA"/>
</dbReference>
<dbReference type="Gene3D" id="3.40.225.10">
    <property type="entry name" value="Class II aldolase/adducin N-terminal domain"/>
    <property type="match status" value="1"/>
</dbReference>
<keyword evidence="5" id="KW-1185">Reference proteome</keyword>
<dbReference type="Pfam" id="PF00596">
    <property type="entry name" value="Aldolase_II"/>
    <property type="match status" value="1"/>
</dbReference>
<dbReference type="PANTHER" id="PTHR43008">
    <property type="entry name" value="BENZIL REDUCTASE"/>
    <property type="match status" value="1"/>
</dbReference>
<reference evidence="4" key="2">
    <citation type="submission" date="2015-01" db="EMBL/GenBank/DDBJ databases">
        <title>Complete genome sequence of Pyrinomonas methylaliphatogenes type strain K22T.</title>
        <authorList>
            <person name="Lee K.C.Y."/>
            <person name="Power J.F."/>
            <person name="Dunfield P.F."/>
            <person name="Morgan X.C."/>
            <person name="Huttenhower C."/>
            <person name="Stott M.B."/>
        </authorList>
    </citation>
    <scope>NUCLEOTIDE SEQUENCE [LARGE SCALE GENOMIC DNA]</scope>
    <source>
        <strain evidence="4">K22</strain>
    </source>
</reference>
<dbReference type="SMART" id="SM01007">
    <property type="entry name" value="Aldolase_II"/>
    <property type="match status" value="1"/>
</dbReference>
<evidence type="ECO:0000259" key="3">
    <source>
        <dbReference type="SMART" id="SM01007"/>
    </source>
</evidence>
<evidence type="ECO:0000313" key="4">
    <source>
        <dbReference type="EMBL" id="CDM64173.1"/>
    </source>
</evidence>
<feature type="domain" description="Class II aldolase/adducin N-terminal" evidence="3">
    <location>
        <begin position="53"/>
        <end position="262"/>
    </location>
</feature>
<dbReference type="SUPFAM" id="SSF53639">
    <property type="entry name" value="AraD/HMP-PK domain-like"/>
    <property type="match status" value="1"/>
</dbReference>
<dbReference type="STRING" id="454194.PYK22_00165"/>
<keyword evidence="2" id="KW-0560">Oxidoreductase</keyword>
<dbReference type="Gene3D" id="3.40.50.720">
    <property type="entry name" value="NAD(P)-binding Rossmann-like Domain"/>
    <property type="match status" value="1"/>
</dbReference>
<reference evidence="4" key="1">
    <citation type="submission" date="2013-12" db="EMBL/GenBank/DDBJ databases">
        <authorList>
            <person name="Stott M."/>
        </authorList>
    </citation>
    <scope>NUCLEOTIDE SEQUENCE [LARGE SCALE GENOMIC DNA]</scope>
    <source>
        <strain evidence="4">K22</strain>
    </source>
</reference>
<dbReference type="InterPro" id="IPR002347">
    <property type="entry name" value="SDR_fam"/>
</dbReference>
<dbReference type="PANTHER" id="PTHR43008:SF4">
    <property type="entry name" value="CHAIN DEHYDROGENASE, PUTATIVE (AFU_ORTHOLOGUE AFUA_4G08710)-RELATED"/>
    <property type="match status" value="1"/>
</dbReference>
<accession>A0A0B6WSH9</accession>
<evidence type="ECO:0000313" key="5">
    <source>
        <dbReference type="Proteomes" id="UP000031518"/>
    </source>
</evidence>
<evidence type="ECO:0000256" key="1">
    <source>
        <dbReference type="ARBA" id="ARBA00006484"/>
    </source>
</evidence>
<dbReference type="GO" id="GO:0050664">
    <property type="term" value="F:oxidoreductase activity, acting on NAD(P)H, oxygen as acceptor"/>
    <property type="evidence" value="ECO:0007669"/>
    <property type="project" value="TreeGrafter"/>
</dbReference>
<dbReference type="InterPro" id="IPR036409">
    <property type="entry name" value="Aldolase_II/adducin_N_sf"/>
</dbReference>
<evidence type="ECO:0000256" key="2">
    <source>
        <dbReference type="ARBA" id="ARBA00023002"/>
    </source>
</evidence>
<dbReference type="InterPro" id="IPR001303">
    <property type="entry name" value="Aldolase_II/adducin_N"/>
</dbReference>